<comment type="caution">
    <text evidence="2">The sequence shown here is derived from an EMBL/GenBank/DDBJ whole genome shotgun (WGS) entry which is preliminary data.</text>
</comment>
<evidence type="ECO:0000256" key="1">
    <source>
        <dbReference type="SAM" id="Phobius"/>
    </source>
</evidence>
<sequence>METVYDWLTMAVFAGLVVLLLHRSAQEEPSDSIWAYLPPAIGCTISNQLGNGGYEIVALLILAGVVTYIIAVLKPKLRW</sequence>
<protein>
    <submittedName>
        <fullName evidence="2">Uncharacterized protein</fullName>
    </submittedName>
</protein>
<dbReference type="InterPro" id="IPR054655">
    <property type="entry name" value="XrtV-like"/>
</dbReference>
<proteinExistence type="predicted"/>
<gene>
    <name evidence="2" type="ORF">EOE18_12340</name>
</gene>
<evidence type="ECO:0000313" key="2">
    <source>
        <dbReference type="EMBL" id="RVU04277.1"/>
    </source>
</evidence>
<evidence type="ECO:0000313" key="3">
    <source>
        <dbReference type="Proteomes" id="UP000282837"/>
    </source>
</evidence>
<name>A0A3S2VS45_9SPHN</name>
<keyword evidence="1" id="KW-0472">Membrane</keyword>
<keyword evidence="1" id="KW-1133">Transmembrane helix</keyword>
<keyword evidence="1" id="KW-0812">Transmembrane</keyword>
<accession>A0A3S2VS45</accession>
<dbReference type="EMBL" id="SACO01000009">
    <property type="protein sequence ID" value="RVU04277.1"/>
    <property type="molecule type" value="Genomic_DNA"/>
</dbReference>
<feature type="transmembrane region" description="Helical" evidence="1">
    <location>
        <begin position="56"/>
        <end position="73"/>
    </location>
</feature>
<dbReference type="Proteomes" id="UP000282837">
    <property type="component" value="Unassembled WGS sequence"/>
</dbReference>
<organism evidence="2 3">
    <name type="scientific">Novosphingobium umbonatum</name>
    <dbReference type="NCBI Taxonomy" id="1908524"/>
    <lineage>
        <taxon>Bacteria</taxon>
        <taxon>Pseudomonadati</taxon>
        <taxon>Pseudomonadota</taxon>
        <taxon>Alphaproteobacteria</taxon>
        <taxon>Sphingomonadales</taxon>
        <taxon>Sphingomonadaceae</taxon>
        <taxon>Novosphingobium</taxon>
    </lineage>
</organism>
<keyword evidence="3" id="KW-1185">Reference proteome</keyword>
<dbReference type="OrthoDB" id="7210964at2"/>
<dbReference type="NCBIfam" id="NF045607">
    <property type="entry name" value="exo_Victor_syst"/>
    <property type="match status" value="1"/>
</dbReference>
<reference evidence="2 3" key="1">
    <citation type="submission" date="2019-01" db="EMBL/GenBank/DDBJ databases">
        <authorList>
            <person name="Chen W.-M."/>
        </authorList>
    </citation>
    <scope>NUCLEOTIDE SEQUENCE [LARGE SCALE GENOMIC DNA]</scope>
    <source>
        <strain evidence="2 3">FSY-9</strain>
    </source>
</reference>
<dbReference type="AlphaFoldDB" id="A0A3S2VS45"/>
<dbReference type="RefSeq" id="WP_127709947.1">
    <property type="nucleotide sequence ID" value="NZ_SACO01000009.1"/>
</dbReference>